<evidence type="ECO:0000313" key="3">
    <source>
        <dbReference type="EMBL" id="WIM70187.1"/>
    </source>
</evidence>
<feature type="compositionally biased region" description="Pro residues" evidence="1">
    <location>
        <begin position="72"/>
        <end position="81"/>
    </location>
</feature>
<accession>A0ABY8VMH9</accession>
<gene>
    <name evidence="3" type="ORF">QP029_13585</name>
</gene>
<dbReference type="RefSeq" id="WP_284874780.1">
    <property type="nucleotide sequence ID" value="NZ_CP126970.1"/>
</dbReference>
<dbReference type="Proteomes" id="UP001238805">
    <property type="component" value="Chromosome"/>
</dbReference>
<dbReference type="PANTHER" id="PTHR40763:SF5">
    <property type="entry name" value="MEMBRANE PROTEIN"/>
    <property type="match status" value="1"/>
</dbReference>
<evidence type="ECO:0000256" key="1">
    <source>
        <dbReference type="SAM" id="MobiDB-lite"/>
    </source>
</evidence>
<evidence type="ECO:0000259" key="2">
    <source>
        <dbReference type="Pfam" id="PF08044"/>
    </source>
</evidence>
<dbReference type="PANTHER" id="PTHR40763">
    <property type="entry name" value="MEMBRANE PROTEIN-RELATED"/>
    <property type="match status" value="1"/>
</dbReference>
<dbReference type="EMBL" id="CP126970">
    <property type="protein sequence ID" value="WIM70187.1"/>
    <property type="molecule type" value="Genomic_DNA"/>
</dbReference>
<evidence type="ECO:0000313" key="4">
    <source>
        <dbReference type="Proteomes" id="UP001238805"/>
    </source>
</evidence>
<organism evidence="3 4">
    <name type="scientific">Corynebacterium suedekumii</name>
    <dbReference type="NCBI Taxonomy" id="3049801"/>
    <lineage>
        <taxon>Bacteria</taxon>
        <taxon>Bacillati</taxon>
        <taxon>Actinomycetota</taxon>
        <taxon>Actinomycetes</taxon>
        <taxon>Mycobacteriales</taxon>
        <taxon>Corynebacteriaceae</taxon>
        <taxon>Corynebacterium</taxon>
    </lineage>
</organism>
<feature type="region of interest" description="Disordered" evidence="1">
    <location>
        <begin position="62"/>
        <end position="99"/>
    </location>
</feature>
<sequence>MSTFPTRKPSDQDREQLQADLTRLVGAGRLQFDEFDQLMDVVWSTQDKSVLERIRSQYLTYQGPQTPNYSSPQPPQPPAQYPPAGFQQPVPMAQPGAQHHAVPIAGQPVSSTMGTVRRTGNWLVPAHSTFKISGSALHLDLRQANAASPECVFDITANMSTVEIIVPPGVYVENRMKDFMSSVDVQTTQPAPGAPRVILTGSSRGSSVRVITRQAPDTRSLWDRFFGV</sequence>
<protein>
    <submittedName>
        <fullName evidence="3">DUF1707 domain-containing protein</fullName>
    </submittedName>
</protein>
<name>A0ABY8VMH9_9CORY</name>
<proteinExistence type="predicted"/>
<dbReference type="InterPro" id="IPR012551">
    <property type="entry name" value="DUF1707_SHOCT-like"/>
</dbReference>
<dbReference type="Pfam" id="PF08044">
    <property type="entry name" value="DUF1707"/>
    <property type="match status" value="1"/>
</dbReference>
<keyword evidence="4" id="KW-1185">Reference proteome</keyword>
<feature type="domain" description="DUF1707" evidence="2">
    <location>
        <begin position="10"/>
        <end position="53"/>
    </location>
</feature>
<reference evidence="3 4" key="1">
    <citation type="submission" date="2023-05" db="EMBL/GenBank/DDBJ databases">
        <title>Corynebacterium suedekumii sp. nov. and Corynebacterium breve sp. nov. isolated from raw cow's milk.</title>
        <authorList>
            <person name="Baer M.K."/>
            <person name="Mehl L."/>
            <person name="Hellmuth R."/>
            <person name="Marke G."/>
            <person name="Lipski A."/>
        </authorList>
    </citation>
    <scope>NUCLEOTIDE SEQUENCE [LARGE SCALE GENOMIC DNA]</scope>
    <source>
        <strain evidence="3 4">LM112</strain>
    </source>
</reference>